<feature type="compositionally biased region" description="Basic and acidic residues" evidence="2">
    <location>
        <begin position="386"/>
        <end position="397"/>
    </location>
</feature>
<reference evidence="5" key="1">
    <citation type="submission" date="2017-02" db="UniProtKB">
        <authorList>
            <consortium name="WormBaseParasite"/>
        </authorList>
    </citation>
    <scope>IDENTIFICATION</scope>
</reference>
<protein>
    <submittedName>
        <fullName evidence="5">C2H2-type domain-containing protein</fullName>
    </submittedName>
</protein>
<feature type="compositionally biased region" description="Low complexity" evidence="2">
    <location>
        <begin position="209"/>
        <end position="223"/>
    </location>
</feature>
<dbReference type="WBParaSite" id="PTRK_0001641400.1">
    <property type="protein sequence ID" value="PTRK_0001641400.1"/>
    <property type="gene ID" value="PTRK_0001641400"/>
</dbReference>
<feature type="compositionally biased region" description="Low complexity" evidence="2">
    <location>
        <begin position="769"/>
        <end position="782"/>
    </location>
</feature>
<proteinExistence type="predicted"/>
<dbReference type="AlphaFoldDB" id="A0A0N5A464"/>
<feature type="domain" description="C2H2-type" evidence="3">
    <location>
        <begin position="526"/>
        <end position="554"/>
    </location>
</feature>
<evidence type="ECO:0000313" key="5">
    <source>
        <dbReference type="WBParaSite" id="PTRK_0001641400.1"/>
    </source>
</evidence>
<accession>A0A0N5A464</accession>
<dbReference type="PANTHER" id="PTHR21190:SF1">
    <property type="entry name" value="GH10077P"/>
    <property type="match status" value="1"/>
</dbReference>
<dbReference type="InterPro" id="IPR013087">
    <property type="entry name" value="Znf_C2H2_type"/>
</dbReference>
<evidence type="ECO:0000256" key="2">
    <source>
        <dbReference type="SAM" id="MobiDB-lite"/>
    </source>
</evidence>
<keyword evidence="4" id="KW-1185">Reference proteome</keyword>
<keyword evidence="1" id="KW-0862">Zinc</keyword>
<dbReference type="Gene3D" id="3.30.160.60">
    <property type="entry name" value="Classic Zinc Finger"/>
    <property type="match status" value="1"/>
</dbReference>
<evidence type="ECO:0000313" key="4">
    <source>
        <dbReference type="Proteomes" id="UP000038045"/>
    </source>
</evidence>
<feature type="region of interest" description="Disordered" evidence="2">
    <location>
        <begin position="201"/>
        <end position="223"/>
    </location>
</feature>
<evidence type="ECO:0000256" key="1">
    <source>
        <dbReference type="PROSITE-ProRule" id="PRU00042"/>
    </source>
</evidence>
<feature type="region of interest" description="Disordered" evidence="2">
    <location>
        <begin position="374"/>
        <end position="397"/>
    </location>
</feature>
<sequence>MDQTNSVSPSLSVCGSEMNGILPEMFKAILEQQNFNLQNQVGHNISNQQMDSETNPLMQSVIQYNAHMNLLNELKNNHVKQDFDASDINNTILGWQQNKQFNQQNDNIYQQLLSKLNLNNSSSKQDITIIANALSGMQNRSATDNENVTLNSVLCNAEQNSFSAAQILDQLALLGVTNPASVNGASFNENNNLNFNNQNNVPMSEHAKSSISPFSSSSQTSNNNSMYDMSGQFQMRRDHQRSNTASTKSKDTYCEYCQKYFCNRYFLKIHKLRRHKVNDDDTPIKKYSFDYNTCKKEGLSDTNIQEALAMELRAIAHENSKNHDGEMLPCDICSMTFEDMIGLISHKVKEHSFDPTSLIINASRNVESFRLASSPVFNNQNNNQNKESENKMNKSSDESAKIMEIIQKNNMRLQFNLPLSNTMTSPLTSLATLQNNQQIKNINQQNTLNNLTGSQTYECTTISRKQSSQTDSTAEAFCNLCNKKVCNKYFLRTHMFKMHKIVIDENKTTIGNVDIVNDDFNIGLKYRCDICMENVTTRQELIDHKMKTHNINDTRIRIPLSKNSSPFTINTDDNYNLPFGKSVISPDDIEMKINREVDDTLKKIKMEVDDKNGSNNYSQDFSLLQVKPYNSSCNNIQIKEESISPGQIKKCSGKIFKKKNKKIKKSSPFNLPKSYRLFTCVFCDKVFISKLICKIHMKKYHEEKVKEDAFNFSPSCSTANKENDSHVDSYDSVSKSVTPVHSLDLVLFEGITSIEEHNEGHRVTKQEEGNNSNTSGSTSPNSIHHDELYGKCVLDKPNAFLLQNFIVQYGKSANIGDPYKNILPEDLKLQLPVKFIPDSPFELNLKFCPIPQRNE</sequence>
<dbReference type="STRING" id="131310.A0A0N5A464"/>
<dbReference type="PANTHER" id="PTHR21190">
    <property type="entry name" value="GH10077P"/>
    <property type="match status" value="1"/>
</dbReference>
<dbReference type="PROSITE" id="PS00028">
    <property type="entry name" value="ZINC_FINGER_C2H2_1"/>
    <property type="match status" value="5"/>
</dbReference>
<dbReference type="Proteomes" id="UP000038045">
    <property type="component" value="Unplaced"/>
</dbReference>
<keyword evidence="1" id="KW-0863">Zinc-finger</keyword>
<feature type="region of interest" description="Disordered" evidence="2">
    <location>
        <begin position="758"/>
        <end position="782"/>
    </location>
</feature>
<feature type="compositionally biased region" description="Basic and acidic residues" evidence="2">
    <location>
        <begin position="758"/>
        <end position="768"/>
    </location>
</feature>
<dbReference type="GO" id="GO:0008270">
    <property type="term" value="F:zinc ion binding"/>
    <property type="evidence" value="ECO:0007669"/>
    <property type="project" value="UniProtKB-KW"/>
</dbReference>
<keyword evidence="1" id="KW-0479">Metal-binding</keyword>
<dbReference type="SMART" id="SM00355">
    <property type="entry name" value="ZnF_C2H2"/>
    <property type="match status" value="5"/>
</dbReference>
<organism evidence="4 5">
    <name type="scientific">Parastrongyloides trichosuri</name>
    <name type="common">Possum-specific nematode worm</name>
    <dbReference type="NCBI Taxonomy" id="131310"/>
    <lineage>
        <taxon>Eukaryota</taxon>
        <taxon>Metazoa</taxon>
        <taxon>Ecdysozoa</taxon>
        <taxon>Nematoda</taxon>
        <taxon>Chromadorea</taxon>
        <taxon>Rhabditida</taxon>
        <taxon>Tylenchina</taxon>
        <taxon>Panagrolaimomorpha</taxon>
        <taxon>Strongyloidoidea</taxon>
        <taxon>Strongyloididae</taxon>
        <taxon>Parastrongyloides</taxon>
    </lineage>
</organism>
<name>A0A0N5A464_PARTI</name>
<evidence type="ECO:0000259" key="3">
    <source>
        <dbReference type="PROSITE" id="PS50157"/>
    </source>
</evidence>
<dbReference type="PROSITE" id="PS50157">
    <property type="entry name" value="ZINC_FINGER_C2H2_2"/>
    <property type="match status" value="1"/>
</dbReference>